<keyword evidence="4" id="KW-0804">Transcription</keyword>
<dbReference type="AlphaFoldDB" id="A0A4T0I077"/>
<dbReference type="PANTHER" id="PTHR33572">
    <property type="entry name" value="SPORE DEVELOPMENT REGULATOR VOSA"/>
    <property type="match status" value="1"/>
</dbReference>
<feature type="compositionally biased region" description="Polar residues" evidence="6">
    <location>
        <begin position="247"/>
        <end position="258"/>
    </location>
</feature>
<keyword evidence="3" id="KW-0805">Transcription regulation</keyword>
<dbReference type="InterPro" id="IPR038491">
    <property type="entry name" value="Velvet_dom_sf"/>
</dbReference>
<evidence type="ECO:0000256" key="2">
    <source>
        <dbReference type="ARBA" id="ARBA00022969"/>
    </source>
</evidence>
<dbReference type="Pfam" id="PF11754">
    <property type="entry name" value="Velvet"/>
    <property type="match status" value="2"/>
</dbReference>
<gene>
    <name evidence="8" type="ORF">E3P90_03138</name>
</gene>
<sequence>MAKRQSNTSSFERSLKPKLGSGYKFASHLPRDMRPKAPAYTVDIRQHAENARVCSFKEKVDRRPIDPPPIIQLYTDEVDKSEFLQSTSLFMTATLINPHGSLEEVYSQRNVRATAGITVQTPTKLKDEHGTDGSFCIWNHISVRQEGHFKLHFRLFESRNLDIVEVASAISNVFTVHNPKNFPGMSESSYLTRCLASQGVRIRVRNENKAIRNRIYEDESESASLAPSTSTMSTLTGSSPKPHRVQKQQSTSKIQQPSHPKIPLESLVTMPFFPNPLHQSHISQLDRIPFTNPNVGFRSSSPGSDRKSQISQLPRPLPPEKTISTNVDPLNSVSQLNQQHQQQSKASIDYLLDAARTLNDDEKREDRSRRFQP</sequence>
<evidence type="ECO:0000256" key="3">
    <source>
        <dbReference type="ARBA" id="ARBA00023015"/>
    </source>
</evidence>
<feature type="compositionally biased region" description="Polar residues" evidence="6">
    <location>
        <begin position="293"/>
        <end position="303"/>
    </location>
</feature>
<dbReference type="EMBL" id="SPOF01000038">
    <property type="protein sequence ID" value="TIB09748.1"/>
    <property type="molecule type" value="Genomic_DNA"/>
</dbReference>
<organism evidence="8 9">
    <name type="scientific">Wallemia ichthyophaga</name>
    <dbReference type="NCBI Taxonomy" id="245174"/>
    <lineage>
        <taxon>Eukaryota</taxon>
        <taxon>Fungi</taxon>
        <taxon>Dikarya</taxon>
        <taxon>Basidiomycota</taxon>
        <taxon>Wallemiomycotina</taxon>
        <taxon>Wallemiomycetes</taxon>
        <taxon>Wallemiales</taxon>
        <taxon>Wallemiaceae</taxon>
        <taxon>Wallemia</taxon>
    </lineage>
</organism>
<evidence type="ECO:0000256" key="5">
    <source>
        <dbReference type="ARBA" id="ARBA00023242"/>
    </source>
</evidence>
<evidence type="ECO:0000259" key="7">
    <source>
        <dbReference type="PROSITE" id="PS51821"/>
    </source>
</evidence>
<name>A0A4T0I077_WALIC</name>
<dbReference type="PROSITE" id="PS51821">
    <property type="entry name" value="VELVET"/>
    <property type="match status" value="1"/>
</dbReference>
<feature type="compositionally biased region" description="Low complexity" evidence="6">
    <location>
        <begin position="228"/>
        <end position="239"/>
    </location>
</feature>
<reference evidence="8 9" key="1">
    <citation type="submission" date="2019-03" db="EMBL/GenBank/DDBJ databases">
        <title>Sequencing 23 genomes of Wallemia ichthyophaga.</title>
        <authorList>
            <person name="Gostincar C."/>
        </authorList>
    </citation>
    <scope>NUCLEOTIDE SEQUENCE [LARGE SCALE GENOMIC DNA]</scope>
    <source>
        <strain evidence="8 9">EXF-8621</strain>
    </source>
</reference>
<dbReference type="GO" id="GO:0030435">
    <property type="term" value="P:sporulation resulting in formation of a cellular spore"/>
    <property type="evidence" value="ECO:0007669"/>
    <property type="project" value="UniProtKB-KW"/>
</dbReference>
<evidence type="ECO:0000256" key="1">
    <source>
        <dbReference type="ARBA" id="ARBA00004123"/>
    </source>
</evidence>
<evidence type="ECO:0000313" key="9">
    <source>
        <dbReference type="Proteomes" id="UP000306954"/>
    </source>
</evidence>
<dbReference type="Gene3D" id="2.60.40.3960">
    <property type="entry name" value="Velvet domain"/>
    <property type="match status" value="1"/>
</dbReference>
<evidence type="ECO:0000256" key="4">
    <source>
        <dbReference type="ARBA" id="ARBA00023163"/>
    </source>
</evidence>
<keyword evidence="5" id="KW-0539">Nucleus</keyword>
<dbReference type="GO" id="GO:0005634">
    <property type="term" value="C:nucleus"/>
    <property type="evidence" value="ECO:0007669"/>
    <property type="project" value="UniProtKB-SubCell"/>
</dbReference>
<feature type="region of interest" description="Disordered" evidence="6">
    <location>
        <begin position="293"/>
        <end position="323"/>
    </location>
</feature>
<comment type="caution">
    <text evidence="8">The sequence shown here is derived from an EMBL/GenBank/DDBJ whole genome shotgun (WGS) entry which is preliminary data.</text>
</comment>
<feature type="region of interest" description="Disordered" evidence="6">
    <location>
        <begin position="217"/>
        <end position="260"/>
    </location>
</feature>
<dbReference type="PANTHER" id="PTHR33572:SF18">
    <property type="entry name" value="SPORE DEVELOPMENT REGULATOR VOSA"/>
    <property type="match status" value="1"/>
</dbReference>
<protein>
    <recommendedName>
        <fullName evidence="7">Velvet domain-containing protein</fullName>
    </recommendedName>
</protein>
<dbReference type="Proteomes" id="UP000306954">
    <property type="component" value="Unassembled WGS sequence"/>
</dbReference>
<evidence type="ECO:0000256" key="6">
    <source>
        <dbReference type="SAM" id="MobiDB-lite"/>
    </source>
</evidence>
<keyword evidence="2" id="KW-0749">Sporulation</keyword>
<dbReference type="InterPro" id="IPR021740">
    <property type="entry name" value="Velvet"/>
</dbReference>
<proteinExistence type="predicted"/>
<evidence type="ECO:0000313" key="8">
    <source>
        <dbReference type="EMBL" id="TIB09748.1"/>
    </source>
</evidence>
<dbReference type="InterPro" id="IPR037525">
    <property type="entry name" value="Velvet_dom"/>
</dbReference>
<feature type="domain" description="Velvet" evidence="7">
    <location>
        <begin position="35"/>
        <end position="205"/>
    </location>
</feature>
<comment type="subcellular location">
    <subcellularLocation>
        <location evidence="1">Nucleus</location>
    </subcellularLocation>
</comment>
<accession>A0A4T0I077</accession>